<protein>
    <submittedName>
        <fullName evidence="1">Uncharacterized protein</fullName>
    </submittedName>
</protein>
<dbReference type="EMBL" id="BMMU01000042">
    <property type="protein sequence ID" value="GGJ66216.1"/>
    <property type="molecule type" value="Genomic_DNA"/>
</dbReference>
<reference evidence="1" key="1">
    <citation type="journal article" date="2014" name="Int. J. Syst. Evol. Microbiol.">
        <title>Complete genome sequence of Corynebacterium casei LMG S-19264T (=DSM 44701T), isolated from a smear-ripened cheese.</title>
        <authorList>
            <consortium name="US DOE Joint Genome Institute (JGI-PGF)"/>
            <person name="Walter F."/>
            <person name="Albersmeier A."/>
            <person name="Kalinowski J."/>
            <person name="Ruckert C."/>
        </authorList>
    </citation>
    <scope>NUCLEOTIDE SEQUENCE</scope>
    <source>
        <strain evidence="1">CGMCC 4.7272</strain>
    </source>
</reference>
<dbReference type="AlphaFoldDB" id="A0A917P812"/>
<evidence type="ECO:0000313" key="1">
    <source>
        <dbReference type="EMBL" id="GGJ66216.1"/>
    </source>
</evidence>
<reference evidence="1" key="2">
    <citation type="submission" date="2020-09" db="EMBL/GenBank/DDBJ databases">
        <authorList>
            <person name="Sun Q."/>
            <person name="Zhou Y."/>
        </authorList>
    </citation>
    <scope>NUCLEOTIDE SEQUENCE</scope>
    <source>
        <strain evidence="1">CGMCC 4.7272</strain>
    </source>
</reference>
<evidence type="ECO:0000313" key="2">
    <source>
        <dbReference type="Proteomes" id="UP000625682"/>
    </source>
</evidence>
<keyword evidence="2" id="KW-1185">Reference proteome</keyword>
<proteinExistence type="predicted"/>
<dbReference type="Gene3D" id="3.40.630.30">
    <property type="match status" value="1"/>
</dbReference>
<accession>A0A917P812</accession>
<comment type="caution">
    <text evidence="1">The sequence shown here is derived from an EMBL/GenBank/DDBJ whole genome shotgun (WGS) entry which is preliminary data.</text>
</comment>
<dbReference type="RefSeq" id="WP_189151801.1">
    <property type="nucleotide sequence ID" value="NZ_BAABER010000037.1"/>
</dbReference>
<dbReference type="Proteomes" id="UP000625682">
    <property type="component" value="Unassembled WGS sequence"/>
</dbReference>
<organism evidence="1 2">
    <name type="scientific">Streptomyces lacrimifluminis</name>
    <dbReference type="NCBI Taxonomy" id="1500077"/>
    <lineage>
        <taxon>Bacteria</taxon>
        <taxon>Bacillati</taxon>
        <taxon>Actinomycetota</taxon>
        <taxon>Actinomycetes</taxon>
        <taxon>Kitasatosporales</taxon>
        <taxon>Streptomycetaceae</taxon>
        <taxon>Streptomyces</taxon>
    </lineage>
</organism>
<name>A0A917P812_9ACTN</name>
<sequence length="196" mass="21819">MERVSWSLGTKANRIELQDFDCCPGCRADTVRHPDDNRECVTGWAHSLQKYIHQRAIPATNSRARTHDQRLILLRDADVLVGVGVHYLEEPADESGTVFERRIDAYATAVQVHGQKLSTGEHASKVLLRAVVSDIATRHSPDDFVLLTALVDPKNQPSRGCLERYGFHEEGQDGPYLVYAATLQEARTSLSTEPVA</sequence>
<gene>
    <name evidence="1" type="ORF">GCM10012282_74120</name>
</gene>